<keyword evidence="1" id="KW-1133">Transmembrane helix</keyword>
<gene>
    <name evidence="3" type="ORF">C484_16544</name>
</gene>
<comment type="caution">
    <text evidence="3">The sequence shown here is derived from an EMBL/GenBank/DDBJ whole genome shotgun (WGS) entry which is preliminary data.</text>
</comment>
<accession>L9ZSC3</accession>
<dbReference type="EMBL" id="AOIL01000052">
    <property type="protein sequence ID" value="ELY88038.1"/>
    <property type="molecule type" value="Genomic_DNA"/>
</dbReference>
<evidence type="ECO:0000313" key="3">
    <source>
        <dbReference type="EMBL" id="ELY88038.1"/>
    </source>
</evidence>
<feature type="transmembrane region" description="Helical" evidence="1">
    <location>
        <begin position="21"/>
        <end position="39"/>
    </location>
</feature>
<name>L9ZSC3_9EURY</name>
<dbReference type="InterPro" id="IPR018638">
    <property type="entry name" value="DUF2061_membrane"/>
</dbReference>
<evidence type="ECO:0000313" key="4">
    <source>
        <dbReference type="Proteomes" id="UP000011648"/>
    </source>
</evidence>
<organism evidence="3 4">
    <name type="scientific">Natrialba taiwanensis DSM 12281</name>
    <dbReference type="NCBI Taxonomy" id="1230458"/>
    <lineage>
        <taxon>Archaea</taxon>
        <taxon>Methanobacteriati</taxon>
        <taxon>Methanobacteriota</taxon>
        <taxon>Stenosarchaea group</taxon>
        <taxon>Halobacteria</taxon>
        <taxon>Halobacteriales</taxon>
        <taxon>Natrialbaceae</taxon>
        <taxon>Natrialba</taxon>
    </lineage>
</organism>
<dbReference type="Proteomes" id="UP000011648">
    <property type="component" value="Unassembled WGS sequence"/>
</dbReference>
<dbReference type="RefSeq" id="WP_006826957.1">
    <property type="nucleotide sequence ID" value="NZ_AOIL01000052.1"/>
</dbReference>
<feature type="domain" description="DUF2061" evidence="2">
    <location>
        <begin position="18"/>
        <end position="69"/>
    </location>
</feature>
<keyword evidence="1" id="KW-0472">Membrane</keyword>
<keyword evidence="1" id="KW-0812">Transmembrane</keyword>
<sequence length="77" mass="8617">MHWNVLSRPAIQAQKRALVKTLCYRLVMLLITVTVAWAVVGDVGAALNIGLVTNLVKTGTYYLYERTWAHISWGVTT</sequence>
<proteinExistence type="predicted"/>
<dbReference type="STRING" id="1230458.C484_16544"/>
<keyword evidence="4" id="KW-1185">Reference proteome</keyword>
<dbReference type="AlphaFoldDB" id="L9ZSC3"/>
<dbReference type="OrthoDB" id="322944at2157"/>
<reference evidence="3 4" key="1">
    <citation type="journal article" date="2014" name="PLoS Genet.">
        <title>Phylogenetically driven sequencing of extremely halophilic archaea reveals strategies for static and dynamic osmo-response.</title>
        <authorList>
            <person name="Becker E.A."/>
            <person name="Seitzer P.M."/>
            <person name="Tritt A."/>
            <person name="Larsen D."/>
            <person name="Krusor M."/>
            <person name="Yao A.I."/>
            <person name="Wu D."/>
            <person name="Madern D."/>
            <person name="Eisen J.A."/>
            <person name="Darling A.E."/>
            <person name="Facciotti M.T."/>
        </authorList>
    </citation>
    <scope>NUCLEOTIDE SEQUENCE [LARGE SCALE GENOMIC DNA]</scope>
    <source>
        <strain evidence="3 4">DSM 12281</strain>
    </source>
</reference>
<protein>
    <recommendedName>
        <fullName evidence="2">DUF2061 domain-containing protein</fullName>
    </recommendedName>
</protein>
<dbReference type="PATRIC" id="fig|1230458.4.peg.3355"/>
<dbReference type="Pfam" id="PF09834">
    <property type="entry name" value="DUF2061"/>
    <property type="match status" value="1"/>
</dbReference>
<evidence type="ECO:0000256" key="1">
    <source>
        <dbReference type="SAM" id="Phobius"/>
    </source>
</evidence>
<evidence type="ECO:0000259" key="2">
    <source>
        <dbReference type="Pfam" id="PF09834"/>
    </source>
</evidence>